<evidence type="ECO:0000313" key="1">
    <source>
        <dbReference type="EMBL" id="PRW93035.1"/>
    </source>
</evidence>
<protein>
    <submittedName>
        <fullName evidence="1">Uncharacterized protein</fullName>
    </submittedName>
</protein>
<evidence type="ECO:0000313" key="2">
    <source>
        <dbReference type="Proteomes" id="UP000239731"/>
    </source>
</evidence>
<accession>A0A2T0ICK9</accession>
<dbReference type="Proteomes" id="UP000239731">
    <property type="component" value="Unassembled WGS sequence"/>
</dbReference>
<dbReference type="AlphaFoldDB" id="A0A2T0ICK9"/>
<dbReference type="EMBL" id="PVUH01000006">
    <property type="protein sequence ID" value="PRW93035.1"/>
    <property type="molecule type" value="Genomic_DNA"/>
</dbReference>
<proteinExistence type="predicted"/>
<reference evidence="1 2" key="1">
    <citation type="submission" date="2018-03" db="EMBL/GenBank/DDBJ databases">
        <title>Blue discolouration in mozzarella cheese caused by Pseudomonas fluorescens.</title>
        <authorList>
            <person name="Chiesa F."/>
            <person name="Dalmasso A."/>
            <person name="Lomonaco S."/>
        </authorList>
    </citation>
    <scope>NUCLEOTIDE SEQUENCE [LARGE SCALE GENOMIC DNA]</scope>
    <source>
        <strain evidence="1 2">11293</strain>
    </source>
</reference>
<organism evidence="1 2">
    <name type="scientific">Pseudomonas fluorescens</name>
    <dbReference type="NCBI Taxonomy" id="294"/>
    <lineage>
        <taxon>Bacteria</taxon>
        <taxon>Pseudomonadati</taxon>
        <taxon>Pseudomonadota</taxon>
        <taxon>Gammaproteobacteria</taxon>
        <taxon>Pseudomonadales</taxon>
        <taxon>Pseudomonadaceae</taxon>
        <taxon>Pseudomonas</taxon>
    </lineage>
</organism>
<name>A0A2T0ICK9_PSEFL</name>
<sequence length="245" mass="26828">MAVVGLPAVGDSLTDAHAFAPTHGKRVFGNTMGRRNGLDSKQSVALLRLDPTALAVGFDLGIYGGAIGDARSVVDDLLVRRQGTVIKPMGKRVDLRVVDDLFVRRQAEVIKPTGKRVDLRVVDDLFVRRQEDLIKPMGKRVELRVVDDLFVRRQEVVIKPMGKRVDLRVVDGFFVRRQEEAIKPIAIGVGPIFVADALPAALAIGHFCIIANPVFFQGVVPGFIVIDLVCVNRLMGRDGWGEATD</sequence>
<comment type="caution">
    <text evidence="1">The sequence shown here is derived from an EMBL/GenBank/DDBJ whole genome shotgun (WGS) entry which is preliminary data.</text>
</comment>
<gene>
    <name evidence="1" type="ORF">C7A10_11140</name>
</gene>